<dbReference type="InterPro" id="IPR051391">
    <property type="entry name" value="Protease_inhibitor_I20"/>
</dbReference>
<dbReference type="OrthoDB" id="1539471at2759"/>
<comment type="similarity">
    <text evidence="1">Belongs to the protease inhibitor I20 (potato type II proteinase inhibitor) family.</text>
</comment>
<reference evidence="4" key="1">
    <citation type="submission" date="2020-07" db="EMBL/GenBank/DDBJ databases">
        <title>Genome sequence and genetic diversity analysis of an under-domesticated orphan crop, white fonio (Digitaria exilis).</title>
        <authorList>
            <person name="Bennetzen J.L."/>
            <person name="Chen S."/>
            <person name="Ma X."/>
            <person name="Wang X."/>
            <person name="Yssel A.E.J."/>
            <person name="Chaluvadi S.R."/>
            <person name="Johnson M."/>
            <person name="Gangashetty P."/>
            <person name="Hamidou F."/>
            <person name="Sanogo M.D."/>
            <person name="Zwaenepoel A."/>
            <person name="Wallace J."/>
            <person name="Van De Peer Y."/>
            <person name="Van Deynze A."/>
        </authorList>
    </citation>
    <scope>NUCLEOTIDE SEQUENCE</scope>
    <source>
        <tissue evidence="4">Leaves</tissue>
    </source>
</reference>
<dbReference type="Proteomes" id="UP000636709">
    <property type="component" value="Unassembled WGS sequence"/>
</dbReference>
<dbReference type="Gene3D" id="3.30.60.30">
    <property type="match status" value="1"/>
</dbReference>
<comment type="caution">
    <text evidence="4">The sequence shown here is derived from an EMBL/GenBank/DDBJ whole genome shotgun (WGS) entry which is preliminary data.</text>
</comment>
<gene>
    <name evidence="4" type="ORF">HU200_009734</name>
</gene>
<dbReference type="EMBL" id="JACEFO010000662">
    <property type="protein sequence ID" value="KAF8762185.1"/>
    <property type="molecule type" value="Genomic_DNA"/>
</dbReference>
<dbReference type="Pfam" id="PF02428">
    <property type="entry name" value="Prot_inhib_II"/>
    <property type="match status" value="1"/>
</dbReference>
<keyword evidence="2" id="KW-0646">Protease inhibitor</keyword>
<dbReference type="PANTHER" id="PTHR33832">
    <property type="entry name" value="SERINE-TYPE ENDOPEPTIDASE INHIBITOR"/>
    <property type="match status" value="1"/>
</dbReference>
<protein>
    <submittedName>
        <fullName evidence="4">Uncharacterized protein</fullName>
    </submittedName>
</protein>
<feature type="signal peptide" evidence="3">
    <location>
        <begin position="1"/>
        <end position="25"/>
    </location>
</feature>
<dbReference type="InterPro" id="IPR003465">
    <property type="entry name" value="Prot_inh_I20"/>
</dbReference>
<keyword evidence="5" id="KW-1185">Reference proteome</keyword>
<proteinExistence type="inferred from homology"/>
<dbReference type="GO" id="GO:0004867">
    <property type="term" value="F:serine-type endopeptidase inhibitor activity"/>
    <property type="evidence" value="ECO:0007669"/>
    <property type="project" value="UniProtKB-KW"/>
</dbReference>
<organism evidence="4 5">
    <name type="scientific">Digitaria exilis</name>
    <dbReference type="NCBI Taxonomy" id="1010633"/>
    <lineage>
        <taxon>Eukaryota</taxon>
        <taxon>Viridiplantae</taxon>
        <taxon>Streptophyta</taxon>
        <taxon>Embryophyta</taxon>
        <taxon>Tracheophyta</taxon>
        <taxon>Spermatophyta</taxon>
        <taxon>Magnoliopsida</taxon>
        <taxon>Liliopsida</taxon>
        <taxon>Poales</taxon>
        <taxon>Poaceae</taxon>
        <taxon>PACMAD clade</taxon>
        <taxon>Panicoideae</taxon>
        <taxon>Panicodae</taxon>
        <taxon>Paniceae</taxon>
        <taxon>Anthephorinae</taxon>
        <taxon>Digitaria</taxon>
    </lineage>
</organism>
<evidence type="ECO:0000313" key="5">
    <source>
        <dbReference type="Proteomes" id="UP000636709"/>
    </source>
</evidence>
<evidence type="ECO:0000256" key="3">
    <source>
        <dbReference type="SAM" id="SignalP"/>
    </source>
</evidence>
<evidence type="ECO:0000256" key="2">
    <source>
        <dbReference type="ARBA" id="ARBA00022900"/>
    </source>
</evidence>
<keyword evidence="2" id="KW-0722">Serine protease inhibitor</keyword>
<dbReference type="PANTHER" id="PTHR33832:SF15">
    <property type="entry name" value="SERINE-TYPE ENDOPEPTIDASE INHIBITOR"/>
    <property type="match status" value="1"/>
</dbReference>
<keyword evidence="3" id="KW-0732">Signal</keyword>
<dbReference type="SUPFAM" id="SSF100897">
    <property type="entry name" value="Plant proteinase inhibitors"/>
    <property type="match status" value="1"/>
</dbReference>
<evidence type="ECO:0000313" key="4">
    <source>
        <dbReference type="EMBL" id="KAF8762185.1"/>
    </source>
</evidence>
<feature type="chain" id="PRO_5032356168" evidence="3">
    <location>
        <begin position="26"/>
        <end position="83"/>
    </location>
</feature>
<accession>A0A835FJ15</accession>
<dbReference type="AlphaFoldDB" id="A0A835FJ15"/>
<name>A0A835FJ15_9POAL</name>
<sequence>MAADRLHSITCALLLIGVMLLAGQGREGMEGIAVAAACPDYCLEVDYMTCPSSGAEQLPASCNCCLAPKGCTLHLSDGTQQTC</sequence>
<evidence type="ECO:0000256" key="1">
    <source>
        <dbReference type="ARBA" id="ARBA00007766"/>
    </source>
</evidence>